<gene>
    <name evidence="2" type="ORF">GGR27_002133</name>
</gene>
<dbReference type="EMBL" id="JAATJH010000003">
    <property type="protein sequence ID" value="NJC26623.1"/>
    <property type="molecule type" value="Genomic_DNA"/>
</dbReference>
<name>A0ABX0XCG3_9BACT</name>
<feature type="domain" description="Protein YjdM C-terminal" evidence="1">
    <location>
        <begin position="115"/>
        <end position="179"/>
    </location>
</feature>
<reference evidence="2 3" key="1">
    <citation type="submission" date="2020-03" db="EMBL/GenBank/DDBJ databases">
        <title>Genomic Encyclopedia of Type Strains, Phase IV (KMG-IV): sequencing the most valuable type-strain genomes for metagenomic binning, comparative biology and taxonomic classification.</title>
        <authorList>
            <person name="Goeker M."/>
        </authorList>
    </citation>
    <scope>NUCLEOTIDE SEQUENCE [LARGE SCALE GENOMIC DNA]</scope>
    <source>
        <strain evidence="2 3">DSM 105096</strain>
    </source>
</reference>
<proteinExistence type="predicted"/>
<dbReference type="PANTHER" id="PTHR30305">
    <property type="entry name" value="PROTEIN YJDM-RELATED"/>
    <property type="match status" value="1"/>
</dbReference>
<dbReference type="SUPFAM" id="SSF82057">
    <property type="entry name" value="Prokaryotic SH3-related domain"/>
    <property type="match status" value="1"/>
</dbReference>
<dbReference type="InterPro" id="IPR013988">
    <property type="entry name" value="YjdM_C"/>
</dbReference>
<comment type="caution">
    <text evidence="2">The sequence shown here is derived from an EMBL/GenBank/DDBJ whole genome shotgun (WGS) entry which is preliminary data.</text>
</comment>
<protein>
    <submittedName>
        <fullName evidence="2">Protein PhnA</fullName>
    </submittedName>
</protein>
<dbReference type="PANTHER" id="PTHR30305:SF3">
    <property type="entry name" value="PROTEIN YJDM"/>
    <property type="match status" value="1"/>
</dbReference>
<dbReference type="RefSeq" id="WP_168037390.1">
    <property type="nucleotide sequence ID" value="NZ_JAATJH010000003.1"/>
</dbReference>
<dbReference type="Gene3D" id="2.30.30.40">
    <property type="entry name" value="SH3 Domains"/>
    <property type="match status" value="1"/>
</dbReference>
<evidence type="ECO:0000313" key="3">
    <source>
        <dbReference type="Proteomes" id="UP000770785"/>
    </source>
</evidence>
<organism evidence="2 3">
    <name type="scientific">Neolewinella antarctica</name>
    <dbReference type="NCBI Taxonomy" id="442734"/>
    <lineage>
        <taxon>Bacteria</taxon>
        <taxon>Pseudomonadati</taxon>
        <taxon>Bacteroidota</taxon>
        <taxon>Saprospiria</taxon>
        <taxon>Saprospirales</taxon>
        <taxon>Lewinellaceae</taxon>
        <taxon>Neolewinella</taxon>
    </lineage>
</organism>
<accession>A0ABX0XCG3</accession>
<sequence>MTTTCQLSGATENLTTFAVGPDAPGRAPVEITLTQNLHDQLTGETEVAPNDWRCLNDAMWSENDAVKVVSYRMLHQLKAEGWPQDLLDMIYLEEETLAWAKAGLPDENAVVHLGANGNVLSVGDTVVLIKDLKVKGGGFTAKRGTAVRNIRLVADNAGQIEGRVEDQQIVILTEYVKKK</sequence>
<dbReference type="Pfam" id="PF03831">
    <property type="entry name" value="YjdM"/>
    <property type="match status" value="1"/>
</dbReference>
<evidence type="ECO:0000313" key="2">
    <source>
        <dbReference type="EMBL" id="NJC26623.1"/>
    </source>
</evidence>
<evidence type="ECO:0000259" key="1">
    <source>
        <dbReference type="Pfam" id="PF03831"/>
    </source>
</evidence>
<dbReference type="Proteomes" id="UP000770785">
    <property type="component" value="Unassembled WGS sequence"/>
</dbReference>
<keyword evidence="3" id="KW-1185">Reference proteome</keyword>